<organism evidence="1 2">
    <name type="scientific">Hyella patelloides LEGE 07179</name>
    <dbReference type="NCBI Taxonomy" id="945734"/>
    <lineage>
        <taxon>Bacteria</taxon>
        <taxon>Bacillati</taxon>
        <taxon>Cyanobacteriota</taxon>
        <taxon>Cyanophyceae</taxon>
        <taxon>Pleurocapsales</taxon>
        <taxon>Hyellaceae</taxon>
        <taxon>Hyella</taxon>
    </lineage>
</organism>
<keyword evidence="2" id="KW-1185">Reference proteome</keyword>
<reference evidence="1 2" key="1">
    <citation type="submission" date="2019-01" db="EMBL/GenBank/DDBJ databases">
        <authorList>
            <person name="Brito A."/>
        </authorList>
    </citation>
    <scope>NUCLEOTIDE SEQUENCE [LARGE SCALE GENOMIC DNA]</scope>
    <source>
        <strain evidence="1">1</strain>
    </source>
</reference>
<name>A0A563VK09_9CYAN</name>
<dbReference type="OrthoDB" id="582120at2"/>
<protein>
    <submittedName>
        <fullName evidence="1">Uncharacterized protein</fullName>
    </submittedName>
</protein>
<gene>
    <name evidence="1" type="ORF">H1P_1140004</name>
</gene>
<proteinExistence type="predicted"/>
<evidence type="ECO:0000313" key="2">
    <source>
        <dbReference type="Proteomes" id="UP000320055"/>
    </source>
</evidence>
<sequence>MNEIEIKNHKIHEYKGLKIGIWKTANQAFIRRSWADIYFGDRKYLSDRGKKIQKSFKYLYLWDCSLPDGNSYNHKFGEGDGIFYPTDFFEVTESKAIAKAQNRIDLELEKVGMELVDPCLPTHIYDRETGQVTLRWCLLEDKF</sequence>
<dbReference type="RefSeq" id="WP_144869299.1">
    <property type="nucleotide sequence ID" value="NZ_LR213868.1"/>
</dbReference>
<dbReference type="AlphaFoldDB" id="A0A563VK09"/>
<accession>A0A563VK09</accession>
<dbReference type="Proteomes" id="UP000320055">
    <property type="component" value="Unassembled WGS sequence"/>
</dbReference>
<evidence type="ECO:0000313" key="1">
    <source>
        <dbReference type="EMBL" id="VEP11667.1"/>
    </source>
</evidence>
<dbReference type="EMBL" id="CAACVJ010000018">
    <property type="protein sequence ID" value="VEP11667.1"/>
    <property type="molecule type" value="Genomic_DNA"/>
</dbReference>